<evidence type="ECO:0000256" key="1">
    <source>
        <dbReference type="SAM" id="MobiDB-lite"/>
    </source>
</evidence>
<keyword evidence="2" id="KW-1133">Transmembrane helix</keyword>
<dbReference type="AlphaFoldDB" id="A0A164UXP4"/>
<name>A0A164UXP4_9AGAM</name>
<evidence type="ECO:0000313" key="3">
    <source>
        <dbReference type="EMBL" id="KZS93627.1"/>
    </source>
</evidence>
<feature type="compositionally biased region" description="Basic and acidic residues" evidence="1">
    <location>
        <begin position="76"/>
        <end position="98"/>
    </location>
</feature>
<dbReference type="Proteomes" id="UP000076722">
    <property type="component" value="Unassembled WGS sequence"/>
</dbReference>
<sequence length="104" mass="11080">MFARLPTSSARHAFKPSVRSRILQNRGYASTGGSTGKEAGNMLPTWALPIGALTFFGGLYMIFSGPSRQTVGSLDHMAKHKAESGKHESPKGVNDDSLKSSGKN</sequence>
<keyword evidence="2" id="KW-0812">Transmembrane</keyword>
<gene>
    <name evidence="3" type="ORF">SISNIDRAFT_485244</name>
</gene>
<keyword evidence="4" id="KW-1185">Reference proteome</keyword>
<evidence type="ECO:0000313" key="4">
    <source>
        <dbReference type="Proteomes" id="UP000076722"/>
    </source>
</evidence>
<evidence type="ECO:0000256" key="2">
    <source>
        <dbReference type="SAM" id="Phobius"/>
    </source>
</evidence>
<feature type="region of interest" description="Disordered" evidence="1">
    <location>
        <begin position="70"/>
        <end position="104"/>
    </location>
</feature>
<organism evidence="3 4">
    <name type="scientific">Sistotremastrum niveocremeum HHB9708</name>
    <dbReference type="NCBI Taxonomy" id="1314777"/>
    <lineage>
        <taxon>Eukaryota</taxon>
        <taxon>Fungi</taxon>
        <taxon>Dikarya</taxon>
        <taxon>Basidiomycota</taxon>
        <taxon>Agaricomycotina</taxon>
        <taxon>Agaricomycetes</taxon>
        <taxon>Sistotremastrales</taxon>
        <taxon>Sistotremastraceae</taxon>
        <taxon>Sertulicium</taxon>
        <taxon>Sertulicium niveocremeum</taxon>
    </lineage>
</organism>
<proteinExistence type="predicted"/>
<keyword evidence="2" id="KW-0472">Membrane</keyword>
<reference evidence="3 4" key="1">
    <citation type="journal article" date="2016" name="Mol. Biol. Evol.">
        <title>Comparative Genomics of Early-Diverging Mushroom-Forming Fungi Provides Insights into the Origins of Lignocellulose Decay Capabilities.</title>
        <authorList>
            <person name="Nagy L.G."/>
            <person name="Riley R."/>
            <person name="Tritt A."/>
            <person name="Adam C."/>
            <person name="Daum C."/>
            <person name="Floudas D."/>
            <person name="Sun H."/>
            <person name="Yadav J.S."/>
            <person name="Pangilinan J."/>
            <person name="Larsson K.H."/>
            <person name="Matsuura K."/>
            <person name="Barry K."/>
            <person name="Labutti K."/>
            <person name="Kuo R."/>
            <person name="Ohm R.A."/>
            <person name="Bhattacharya S.S."/>
            <person name="Shirouzu T."/>
            <person name="Yoshinaga Y."/>
            <person name="Martin F.M."/>
            <person name="Grigoriev I.V."/>
            <person name="Hibbett D.S."/>
        </authorList>
    </citation>
    <scope>NUCLEOTIDE SEQUENCE [LARGE SCALE GENOMIC DNA]</scope>
    <source>
        <strain evidence="3 4">HHB9708</strain>
    </source>
</reference>
<feature type="transmembrane region" description="Helical" evidence="2">
    <location>
        <begin position="46"/>
        <end position="63"/>
    </location>
</feature>
<protein>
    <submittedName>
        <fullName evidence="3">Uncharacterized protein</fullName>
    </submittedName>
</protein>
<dbReference type="EMBL" id="KV419406">
    <property type="protein sequence ID" value="KZS93627.1"/>
    <property type="molecule type" value="Genomic_DNA"/>
</dbReference>
<accession>A0A164UXP4</accession>